<organism evidence="3 4">
    <name type="scientific">Arabidopsis thaliana</name>
    <name type="common">Mouse-ear cress</name>
    <dbReference type="NCBI Taxonomy" id="3702"/>
    <lineage>
        <taxon>Eukaryota</taxon>
        <taxon>Viridiplantae</taxon>
        <taxon>Streptophyta</taxon>
        <taxon>Embryophyta</taxon>
        <taxon>Tracheophyta</taxon>
        <taxon>Spermatophyta</taxon>
        <taxon>Magnoliopsida</taxon>
        <taxon>eudicotyledons</taxon>
        <taxon>Gunneridae</taxon>
        <taxon>Pentapetalae</taxon>
        <taxon>rosids</taxon>
        <taxon>malvids</taxon>
        <taxon>Brassicales</taxon>
        <taxon>Brassicaceae</taxon>
        <taxon>Camelineae</taxon>
        <taxon>Arabidopsis</taxon>
    </lineage>
</organism>
<evidence type="ECO:0000313" key="3">
    <source>
        <dbReference type="EMBL" id="OAP11599.1"/>
    </source>
</evidence>
<name>A0A178VZ80_ARATH</name>
<dbReference type="ExpressionAtlas" id="A0A178VZ80">
    <property type="expression patterns" value="baseline and differential"/>
</dbReference>
<sequence>MKANMSSSSSTRYRSFFVFPILFAVLFLGLLIPSSADNRHVINFRSPGLYPEGLTWDPRDQHFLVGSLHSRTIHSVSDAGVIETLISDLDLPENSTILGLAVDSTNRRLLACIQSLPPLPPFSALASYDLRSGGRRVFLSPLPSLPGDDEDIARDVANDVAVDFKGNAYVTNSAKNFIWKVDRDGAASIFSKSPLFNSQPVAADADASFRDCGLNGIVYISKGYLLVVQSNTGKVFKVDEDSGNARLVLLNGDLIAADGMTRRRRDGTVMVVSQKKLWLLKSQDSWSEGVVYDEIDLDIEGFPTAVTVAGRDRIYVLYGRVMEGIMGSSYKEEGAREWFGIEEVWSEKEGGEDKIWLYVLIGFGFAYFCFWRFQMKKLITNMDKKIT</sequence>
<dbReference type="SUPFAM" id="SSF101898">
    <property type="entry name" value="NHL repeat"/>
    <property type="match status" value="1"/>
</dbReference>
<gene>
    <name evidence="2" type="ordered locus">At2g01410</name>
    <name evidence="3" type="ordered locus">AXX17_At2g00370</name>
</gene>
<dbReference type="InterPro" id="IPR011042">
    <property type="entry name" value="6-blade_b-propeller_TolB-like"/>
</dbReference>
<evidence type="ECO:0008006" key="5">
    <source>
        <dbReference type="Google" id="ProtNLM"/>
    </source>
</evidence>
<dbReference type="AlphaFoldDB" id="A0A178VZ80"/>
<keyword evidence="1" id="KW-0812">Transmembrane</keyword>
<dbReference type="Gene3D" id="2.120.10.30">
    <property type="entry name" value="TolB, C-terminal domain"/>
    <property type="match status" value="1"/>
</dbReference>
<dbReference type="EMBL" id="LUHQ01000002">
    <property type="protein sequence ID" value="OAP11599.1"/>
    <property type="molecule type" value="Genomic_DNA"/>
</dbReference>
<dbReference type="OMA" id="QHFLVGS"/>
<feature type="transmembrane region" description="Helical" evidence="1">
    <location>
        <begin position="355"/>
        <end position="373"/>
    </location>
</feature>
<dbReference type="PANTHER" id="PTHR31460:SF3">
    <property type="entry name" value="MESOCENTIN"/>
    <property type="match status" value="1"/>
</dbReference>
<dbReference type="InterPro" id="IPR053224">
    <property type="entry name" value="Sensory_adhesion_molecule"/>
</dbReference>
<dbReference type="Proteomes" id="UP000078284">
    <property type="component" value="Chromosome 2"/>
</dbReference>
<evidence type="ECO:0000313" key="4">
    <source>
        <dbReference type="Proteomes" id="UP000078284"/>
    </source>
</evidence>
<comment type="caution">
    <text evidence="3">The sequence shown here is derived from an EMBL/GenBank/DDBJ whole genome shotgun (WGS) entry which is preliminary data.</text>
</comment>
<dbReference type="FunFam" id="2.120.10.30:FF:000089">
    <property type="entry name" value="Calcium-dependent phosphotriesterase superfamily protein"/>
    <property type="match status" value="1"/>
</dbReference>
<reference evidence="4" key="1">
    <citation type="journal article" date="2016" name="Proc. Natl. Acad. Sci. U.S.A.">
        <title>Chromosome-level assembly of Arabidopsis thaliana Ler reveals the extent of translocation and inversion polymorphisms.</title>
        <authorList>
            <person name="Zapata L."/>
            <person name="Ding J."/>
            <person name="Willing E.M."/>
            <person name="Hartwig B."/>
            <person name="Bezdan D."/>
            <person name="Jiao W.B."/>
            <person name="Patel V."/>
            <person name="Velikkakam James G."/>
            <person name="Koornneef M."/>
            <person name="Ossowski S."/>
            <person name="Schneeberger K."/>
        </authorList>
    </citation>
    <scope>NUCLEOTIDE SEQUENCE [LARGE SCALE GENOMIC DNA]</scope>
    <source>
        <strain evidence="4">cv. Landsberg erecta</strain>
    </source>
</reference>
<proteinExistence type="predicted"/>
<dbReference type="GeneID" id="814669"/>
<evidence type="ECO:0000313" key="2">
    <source>
        <dbReference type="Araport" id="AT2G01410"/>
    </source>
</evidence>
<keyword evidence="1" id="KW-1133">Transmembrane helix</keyword>
<dbReference type="KEGG" id="ath:AT2G01410"/>
<protein>
    <recommendedName>
        <fullName evidence="5">NHL domain-containing protein</fullName>
    </recommendedName>
</protein>
<dbReference type="SMR" id="A0A178VZ80"/>
<keyword evidence="1" id="KW-0472">Membrane</keyword>
<dbReference type="PANTHER" id="PTHR31460">
    <property type="match status" value="1"/>
</dbReference>
<accession>A0A178VZ80</accession>
<dbReference type="Araport" id="AT2G01410"/>
<evidence type="ECO:0000256" key="1">
    <source>
        <dbReference type="SAM" id="Phobius"/>
    </source>
</evidence>